<protein>
    <submittedName>
        <fullName evidence="1">Uncharacterized protein</fullName>
    </submittedName>
</protein>
<accession>A0A081A790</accession>
<dbReference type="InterPro" id="IPR042099">
    <property type="entry name" value="ANL_N_sf"/>
</dbReference>
<organism evidence="1 2">
    <name type="scientific">Phytophthora nicotianae P1976</name>
    <dbReference type="NCBI Taxonomy" id="1317066"/>
    <lineage>
        <taxon>Eukaryota</taxon>
        <taxon>Sar</taxon>
        <taxon>Stramenopiles</taxon>
        <taxon>Oomycota</taxon>
        <taxon>Peronosporomycetes</taxon>
        <taxon>Peronosporales</taxon>
        <taxon>Peronosporaceae</taxon>
        <taxon>Phytophthora</taxon>
    </lineage>
</organism>
<dbReference type="Gene3D" id="3.40.50.12780">
    <property type="entry name" value="N-terminal domain of ligase-like"/>
    <property type="match status" value="1"/>
</dbReference>
<dbReference type="GO" id="GO:0050218">
    <property type="term" value="F:propionate-CoA ligase activity"/>
    <property type="evidence" value="ECO:0007669"/>
    <property type="project" value="TreeGrafter"/>
</dbReference>
<reference evidence="1 2" key="1">
    <citation type="submission" date="2013-11" db="EMBL/GenBank/DDBJ databases">
        <title>The Genome Sequence of Phytophthora parasitica P1976.</title>
        <authorList>
            <consortium name="The Broad Institute Genomics Platform"/>
            <person name="Russ C."/>
            <person name="Tyler B."/>
            <person name="Panabieres F."/>
            <person name="Shan W."/>
            <person name="Tripathy S."/>
            <person name="Grunwald N."/>
            <person name="Machado M."/>
            <person name="Johnson C.S."/>
            <person name="Walker B."/>
            <person name="Young S."/>
            <person name="Zeng Q."/>
            <person name="Gargeya S."/>
            <person name="Fitzgerald M."/>
            <person name="Haas B."/>
            <person name="Abouelleil A."/>
            <person name="Allen A.W."/>
            <person name="Alvarado L."/>
            <person name="Arachchi H.M."/>
            <person name="Berlin A.M."/>
            <person name="Chapman S.B."/>
            <person name="Gainer-Dewar J."/>
            <person name="Goldberg J."/>
            <person name="Griggs A."/>
            <person name="Gujja S."/>
            <person name="Hansen M."/>
            <person name="Howarth C."/>
            <person name="Imamovic A."/>
            <person name="Ireland A."/>
            <person name="Larimer J."/>
            <person name="McCowan C."/>
            <person name="Murphy C."/>
            <person name="Pearson M."/>
            <person name="Poon T.W."/>
            <person name="Priest M."/>
            <person name="Roberts A."/>
            <person name="Saif S."/>
            <person name="Shea T."/>
            <person name="Sisk P."/>
            <person name="Sykes S."/>
            <person name="Wortman J."/>
            <person name="Nusbaum C."/>
            <person name="Birren B."/>
        </authorList>
    </citation>
    <scope>NUCLEOTIDE SEQUENCE [LARGE SCALE GENOMIC DNA]</scope>
    <source>
        <strain evidence="1 2">P1976</strain>
    </source>
</reference>
<evidence type="ECO:0000313" key="1">
    <source>
        <dbReference type="EMBL" id="ETO74751.1"/>
    </source>
</evidence>
<sequence>MKTCYNERVGRRRGSPLRQPLTSIKTTMTCSQRLKEASTFVGGLQKLGSCALRRLWRVATLELATRIEDAKPKLIISASCGVEPKDIIDYGPLLNGAIERSSWNPNKAVMTQCDLCPFPMTKGRDATGEM</sequence>
<dbReference type="Proteomes" id="UP000028582">
    <property type="component" value="Unassembled WGS sequence"/>
</dbReference>
<gene>
    <name evidence="1" type="ORF">F444_09579</name>
</gene>
<name>A0A081A790_PHYNI</name>
<dbReference type="PANTHER" id="PTHR43347">
    <property type="entry name" value="ACYL-COA SYNTHETASE"/>
    <property type="match status" value="1"/>
</dbReference>
<proteinExistence type="predicted"/>
<comment type="caution">
    <text evidence="1">The sequence shown here is derived from an EMBL/GenBank/DDBJ whole genome shotgun (WGS) entry which is preliminary data.</text>
</comment>
<dbReference type="EMBL" id="ANJA01001759">
    <property type="protein sequence ID" value="ETO74751.1"/>
    <property type="molecule type" value="Genomic_DNA"/>
</dbReference>
<evidence type="ECO:0000313" key="2">
    <source>
        <dbReference type="Proteomes" id="UP000028582"/>
    </source>
</evidence>
<dbReference type="AlphaFoldDB" id="A0A081A790"/>
<dbReference type="PANTHER" id="PTHR43347:SF3">
    <property type="entry name" value="ACYL-COA SYNTHETASE SHORT-CHAIN FAMILY MEMBER 3, MITOCHONDRIAL"/>
    <property type="match status" value="1"/>
</dbReference>